<keyword evidence="1" id="KW-0808">Transferase</keyword>
<dbReference type="Gene3D" id="3.30.559.10">
    <property type="entry name" value="Chloramphenicol acetyltransferase-like domain"/>
    <property type="match status" value="1"/>
</dbReference>
<protein>
    <submittedName>
        <fullName evidence="2">Uncharacterized protein</fullName>
    </submittedName>
</protein>
<evidence type="ECO:0000256" key="1">
    <source>
        <dbReference type="ARBA" id="ARBA00022679"/>
    </source>
</evidence>
<comment type="caution">
    <text evidence="2">The sequence shown here is derived from an EMBL/GenBank/DDBJ whole genome shotgun (WGS) entry which is preliminary data.</text>
</comment>
<organism evidence="2 3">
    <name type="scientific">Trichoderma guizhouense</name>
    <dbReference type="NCBI Taxonomy" id="1491466"/>
    <lineage>
        <taxon>Eukaryota</taxon>
        <taxon>Fungi</taxon>
        <taxon>Dikarya</taxon>
        <taxon>Ascomycota</taxon>
        <taxon>Pezizomycotina</taxon>
        <taxon>Sordariomycetes</taxon>
        <taxon>Hypocreomycetidae</taxon>
        <taxon>Hypocreales</taxon>
        <taxon>Hypocreaceae</taxon>
        <taxon>Trichoderma</taxon>
    </lineage>
</organism>
<evidence type="ECO:0000313" key="2">
    <source>
        <dbReference type="EMBL" id="OPB44960.1"/>
    </source>
</evidence>
<proteinExistence type="predicted"/>
<accession>A0A1T3CV49</accession>
<dbReference type="Pfam" id="PF02458">
    <property type="entry name" value="Transferase"/>
    <property type="match status" value="1"/>
</dbReference>
<evidence type="ECO:0000313" key="3">
    <source>
        <dbReference type="Proteomes" id="UP000191004"/>
    </source>
</evidence>
<dbReference type="GO" id="GO:0016747">
    <property type="term" value="F:acyltransferase activity, transferring groups other than amino-acyl groups"/>
    <property type="evidence" value="ECO:0007669"/>
    <property type="project" value="TreeGrafter"/>
</dbReference>
<dbReference type="InterPro" id="IPR050317">
    <property type="entry name" value="Plant_Fungal_Acyltransferase"/>
</dbReference>
<dbReference type="Proteomes" id="UP000191004">
    <property type="component" value="Unassembled WGS sequence"/>
</dbReference>
<gene>
    <name evidence="2" type="ORF">A0O28_0090980</name>
</gene>
<name>A0A1T3CV49_9HYPO</name>
<reference evidence="2 3" key="1">
    <citation type="submission" date="2016-04" db="EMBL/GenBank/DDBJ databases">
        <title>Multiple horizontal gene transfer events from other fungi enriched the ability of the initially mycotrophic fungus Trichoderma (Ascomycota) to feed on dead plant biomass.</title>
        <authorList>
            <person name="Atanasova L."/>
            <person name="Chenthamara K."/>
            <person name="Zhang J."/>
            <person name="Grujic M."/>
            <person name="Henrissat B."/>
            <person name="Kuo A."/>
            <person name="Aertz A."/>
            <person name="Salamov A."/>
            <person name="Lipzen A."/>
            <person name="Labutti K."/>
            <person name="Barry K."/>
            <person name="Miao Y."/>
            <person name="Rahimi M.J."/>
            <person name="Shen Q."/>
            <person name="Grigoriev I.V."/>
            <person name="Kubicek C.P."/>
            <person name="Druzhinina I.S."/>
        </authorList>
    </citation>
    <scope>NUCLEOTIDE SEQUENCE [LARGE SCALE GENOMIC DNA]</scope>
    <source>
        <strain evidence="2 3">NJAU 4742</strain>
    </source>
</reference>
<dbReference type="InterPro" id="IPR023213">
    <property type="entry name" value="CAT-like_dom_sf"/>
</dbReference>
<keyword evidence="3" id="KW-1185">Reference proteome</keyword>
<dbReference type="OrthoDB" id="1862401at2759"/>
<dbReference type="EMBL" id="LVVK01000006">
    <property type="protein sequence ID" value="OPB44960.1"/>
    <property type="molecule type" value="Genomic_DNA"/>
</dbReference>
<dbReference type="AlphaFoldDB" id="A0A1T3CV49"/>
<sequence>MAETLSTQELSQLSPLEWVMPRSFISQILCFPSTNPRIYEVLRDGLAGTLADVPYLASRIVARTHPKGSVALSSPCDSLGDLFRVNDLATTVDYNDLKARGFQPSLFDGLDLFSADLNPARDGNDTASDICSMRIAVNCRSRYNPPLPKNYLGAAFGVSLVTAKKVDLMDIGRSSGETYSISAIANVAAAIRQSVNVIDEDKMNTIVNHLSAQEDVTGLKLCEQPASVSIVSWADEGVYELDWGIELGHCEVVRLPTFKTKRYPVVFPRLPNGDLEVLVSFDPELLNRWRAVHSVSPWKA</sequence>
<dbReference type="PANTHER" id="PTHR31642:SF270">
    <property type="entry name" value="O-ACYLTRANSFERASE AUSQ"/>
    <property type="match status" value="1"/>
</dbReference>
<dbReference type="PANTHER" id="PTHR31642">
    <property type="entry name" value="TRICHOTHECENE 3-O-ACETYLTRANSFERASE"/>
    <property type="match status" value="1"/>
</dbReference>